<evidence type="ECO:0000313" key="3">
    <source>
        <dbReference type="Proteomes" id="UP001549773"/>
    </source>
</evidence>
<dbReference type="EMBL" id="JBEWYP010000002">
    <property type="protein sequence ID" value="MET7028861.1"/>
    <property type="molecule type" value="Genomic_DNA"/>
</dbReference>
<accession>A0ABV2TUA5</accession>
<proteinExistence type="predicted"/>
<keyword evidence="3" id="KW-1185">Reference proteome</keyword>
<evidence type="ECO:0000256" key="1">
    <source>
        <dbReference type="SAM" id="SignalP"/>
    </source>
</evidence>
<comment type="caution">
    <text evidence="2">The sequence shown here is derived from an EMBL/GenBank/DDBJ whole genome shotgun (WGS) entry which is preliminary data.</text>
</comment>
<dbReference type="Proteomes" id="UP001549773">
    <property type="component" value="Unassembled WGS sequence"/>
</dbReference>
<protein>
    <submittedName>
        <fullName evidence="2">Uncharacterized protein</fullName>
    </submittedName>
</protein>
<organism evidence="2 3">
    <name type="scientific">Sediminicola luteus</name>
    <dbReference type="NCBI Taxonomy" id="319238"/>
    <lineage>
        <taxon>Bacteria</taxon>
        <taxon>Pseudomonadati</taxon>
        <taxon>Bacteroidota</taxon>
        <taxon>Flavobacteriia</taxon>
        <taxon>Flavobacteriales</taxon>
        <taxon>Flavobacteriaceae</taxon>
        <taxon>Sediminicola</taxon>
    </lineage>
</organism>
<keyword evidence="1" id="KW-0732">Signal</keyword>
<gene>
    <name evidence="2" type="ORF">ABXZ32_05620</name>
</gene>
<sequence length="143" mass="16242">MKVYILLLILVLPTMGCAQRTADISQLKSINYTASTRGFYLNIEINEENIIVERSRDSDSSSSKQLSDEKWQHLVTLISEFDVRKLDKMASPSKKSEVDAAAIANLEIETQNHLYSCSFDHGNPPEPLKRLMEYMLTLSESIE</sequence>
<dbReference type="RefSeq" id="WP_354617689.1">
    <property type="nucleotide sequence ID" value="NZ_JBEWYP010000002.1"/>
</dbReference>
<reference evidence="2 3" key="1">
    <citation type="submission" date="2024-07" db="EMBL/GenBank/DDBJ databases">
        <title>The genome sequence of type strain Sediminicola luteus GDMCC 1.2596T.</title>
        <authorList>
            <person name="Liu Y."/>
        </authorList>
    </citation>
    <scope>NUCLEOTIDE SEQUENCE [LARGE SCALE GENOMIC DNA]</scope>
    <source>
        <strain evidence="2 3">GDMCC 1.2596</strain>
    </source>
</reference>
<name>A0ABV2TUA5_9FLAO</name>
<evidence type="ECO:0000313" key="2">
    <source>
        <dbReference type="EMBL" id="MET7028861.1"/>
    </source>
</evidence>
<feature type="chain" id="PRO_5045807617" evidence="1">
    <location>
        <begin position="19"/>
        <end position="143"/>
    </location>
</feature>
<feature type="signal peptide" evidence="1">
    <location>
        <begin position="1"/>
        <end position="18"/>
    </location>
</feature>